<evidence type="ECO:0000313" key="9">
    <source>
        <dbReference type="Proteomes" id="UP000785679"/>
    </source>
</evidence>
<proteinExistence type="inferred from homology"/>
<dbReference type="Pfam" id="PF06705">
    <property type="entry name" value="SF-assemblin"/>
    <property type="match status" value="1"/>
</dbReference>
<evidence type="ECO:0000256" key="7">
    <source>
        <dbReference type="SAM" id="Coils"/>
    </source>
</evidence>
<organism evidence="8 9">
    <name type="scientific">Halteria grandinella</name>
    <dbReference type="NCBI Taxonomy" id="5974"/>
    <lineage>
        <taxon>Eukaryota</taxon>
        <taxon>Sar</taxon>
        <taxon>Alveolata</taxon>
        <taxon>Ciliophora</taxon>
        <taxon>Intramacronucleata</taxon>
        <taxon>Spirotrichea</taxon>
        <taxon>Stichotrichia</taxon>
        <taxon>Sporadotrichida</taxon>
        <taxon>Halteriidae</taxon>
        <taxon>Halteria</taxon>
    </lineage>
</organism>
<keyword evidence="9" id="KW-1185">Reference proteome</keyword>
<comment type="subcellular location">
    <subcellularLocation>
        <location evidence="1">Cytoplasm</location>
        <location evidence="1">Cytoskeleton</location>
    </subcellularLocation>
</comment>
<sequence>MLSKLETKLKREVQQRIESQRKLQIHVQETGMDLQDHLLSTFDQECQALQDQVTQLEQMLTEQWEPNLLKDLTDNRATVNSFDKECQDAFTTMRLSLQAQFKKTERYEQQVLERSEELDAKVFEDVLVAVEKERDLMEKEMTQKIVEFNFRVKQEAGMLDETVKNELNALREEIERERGERIGSDQAMLQNVTEFLISLQ</sequence>
<feature type="coiled-coil region" evidence="7">
    <location>
        <begin position="2"/>
        <end position="59"/>
    </location>
</feature>
<keyword evidence="5 7" id="KW-0175">Coiled coil</keyword>
<dbReference type="GO" id="GO:0005200">
    <property type="term" value="F:structural constituent of cytoskeleton"/>
    <property type="evidence" value="ECO:0007669"/>
    <property type="project" value="InterPro"/>
</dbReference>
<comment type="similarity">
    <text evidence="2">Belongs to the SF-assemblin family.</text>
</comment>
<keyword evidence="6" id="KW-0206">Cytoskeleton</keyword>
<gene>
    <name evidence="8" type="ORF">FGO68_gene2546</name>
</gene>
<evidence type="ECO:0000313" key="8">
    <source>
        <dbReference type="EMBL" id="TNV73713.1"/>
    </source>
</evidence>
<evidence type="ECO:0000256" key="6">
    <source>
        <dbReference type="ARBA" id="ARBA00023212"/>
    </source>
</evidence>
<evidence type="ECO:0000256" key="2">
    <source>
        <dbReference type="ARBA" id="ARBA00005678"/>
    </source>
</evidence>
<name>A0A8J8SXA5_HALGN</name>
<dbReference type="AlphaFoldDB" id="A0A8J8SXA5"/>
<dbReference type="GO" id="GO:0005874">
    <property type="term" value="C:microtubule"/>
    <property type="evidence" value="ECO:0007669"/>
    <property type="project" value="UniProtKB-KW"/>
</dbReference>
<evidence type="ECO:0000256" key="1">
    <source>
        <dbReference type="ARBA" id="ARBA00004245"/>
    </source>
</evidence>
<evidence type="ECO:0000256" key="4">
    <source>
        <dbReference type="ARBA" id="ARBA00022701"/>
    </source>
</evidence>
<accession>A0A8J8SXA5</accession>
<keyword evidence="3" id="KW-0963">Cytoplasm</keyword>
<dbReference type="Proteomes" id="UP000785679">
    <property type="component" value="Unassembled WGS sequence"/>
</dbReference>
<evidence type="ECO:0000256" key="5">
    <source>
        <dbReference type="ARBA" id="ARBA00023054"/>
    </source>
</evidence>
<reference evidence="8" key="1">
    <citation type="submission" date="2019-06" db="EMBL/GenBank/DDBJ databases">
        <authorList>
            <person name="Zheng W."/>
        </authorList>
    </citation>
    <scope>NUCLEOTIDE SEQUENCE</scope>
    <source>
        <strain evidence="8">QDHG01</strain>
    </source>
</reference>
<keyword evidence="4" id="KW-0493">Microtubule</keyword>
<dbReference type="EMBL" id="RRYP01018260">
    <property type="protein sequence ID" value="TNV73713.1"/>
    <property type="molecule type" value="Genomic_DNA"/>
</dbReference>
<comment type="caution">
    <text evidence="8">The sequence shown here is derived from an EMBL/GenBank/DDBJ whole genome shotgun (WGS) entry which is preliminary data.</text>
</comment>
<dbReference type="InterPro" id="IPR008374">
    <property type="entry name" value="SF_assemblin/giardin_b"/>
</dbReference>
<protein>
    <submittedName>
        <fullName evidence="8">Uncharacterized protein</fullName>
    </submittedName>
</protein>
<evidence type="ECO:0000256" key="3">
    <source>
        <dbReference type="ARBA" id="ARBA00022490"/>
    </source>
</evidence>